<evidence type="ECO:0000256" key="1">
    <source>
        <dbReference type="SAM" id="MobiDB-lite"/>
    </source>
</evidence>
<evidence type="ECO:0000313" key="3">
    <source>
        <dbReference type="Proteomes" id="UP000053958"/>
    </source>
</evidence>
<reference evidence="2 3" key="1">
    <citation type="submission" date="2015-04" db="EMBL/GenBank/DDBJ databases">
        <authorList>
            <person name="Heijne W.H."/>
            <person name="Fedorova N.D."/>
            <person name="Nierman W.C."/>
            <person name="Vollebregt A.W."/>
            <person name="Zhao Z."/>
            <person name="Wu L."/>
            <person name="Kumar M."/>
            <person name="Stam H."/>
            <person name="van den Berg M.A."/>
            <person name="Pel H.J."/>
        </authorList>
    </citation>
    <scope>NUCLEOTIDE SEQUENCE [LARGE SCALE GENOMIC DNA]</scope>
    <source>
        <strain evidence="2 3">CBS 393.64</strain>
    </source>
</reference>
<feature type="compositionally biased region" description="Polar residues" evidence="1">
    <location>
        <begin position="234"/>
        <end position="243"/>
    </location>
</feature>
<feature type="compositionally biased region" description="Basic and acidic residues" evidence="1">
    <location>
        <begin position="427"/>
        <end position="440"/>
    </location>
</feature>
<gene>
    <name evidence="2" type="ORF">T310_6129</name>
</gene>
<feature type="compositionally biased region" description="Pro residues" evidence="1">
    <location>
        <begin position="111"/>
        <end position="126"/>
    </location>
</feature>
<keyword evidence="3" id="KW-1185">Reference proteome</keyword>
<feature type="compositionally biased region" description="Basic residues" evidence="1">
    <location>
        <begin position="412"/>
        <end position="421"/>
    </location>
</feature>
<name>A0A0F4YPU2_RASE3</name>
<feature type="compositionally biased region" description="Basic and acidic residues" evidence="1">
    <location>
        <begin position="285"/>
        <end position="300"/>
    </location>
</feature>
<comment type="caution">
    <text evidence="2">The sequence shown here is derived from an EMBL/GenBank/DDBJ whole genome shotgun (WGS) entry which is preliminary data.</text>
</comment>
<protein>
    <submittedName>
        <fullName evidence="2">Uncharacterized protein</fullName>
    </submittedName>
</protein>
<dbReference type="RefSeq" id="XP_013326478.1">
    <property type="nucleotide sequence ID" value="XM_013471024.1"/>
</dbReference>
<feature type="compositionally biased region" description="Basic and acidic residues" evidence="1">
    <location>
        <begin position="33"/>
        <end position="50"/>
    </location>
</feature>
<organism evidence="2 3">
    <name type="scientific">Rasamsonia emersonii (strain ATCC 16479 / CBS 393.64 / IMI 116815)</name>
    <dbReference type="NCBI Taxonomy" id="1408163"/>
    <lineage>
        <taxon>Eukaryota</taxon>
        <taxon>Fungi</taxon>
        <taxon>Dikarya</taxon>
        <taxon>Ascomycota</taxon>
        <taxon>Pezizomycotina</taxon>
        <taxon>Eurotiomycetes</taxon>
        <taxon>Eurotiomycetidae</taxon>
        <taxon>Eurotiales</taxon>
        <taxon>Trichocomaceae</taxon>
        <taxon>Rasamsonia</taxon>
    </lineage>
</organism>
<feature type="region of interest" description="Disordered" evidence="1">
    <location>
        <begin position="1"/>
        <end position="471"/>
    </location>
</feature>
<dbReference type="Proteomes" id="UP000053958">
    <property type="component" value="Unassembled WGS sequence"/>
</dbReference>
<feature type="compositionally biased region" description="Low complexity" evidence="1">
    <location>
        <begin position="127"/>
        <end position="138"/>
    </location>
</feature>
<accession>A0A0F4YPU2</accession>
<feature type="compositionally biased region" description="Basic and acidic residues" evidence="1">
    <location>
        <begin position="96"/>
        <end position="106"/>
    </location>
</feature>
<sequence length="471" mass="51644">MEEADLQLCLDIEHHAAGSSQSEAPMAPTASSNEREEPQTTNKEPCRDNAEGTGQRRTLMIEETADVDDGFQLMPPPPKRVKSEAQVDLDCPTSDEVARENAERFLEQLPMPAPLPSSSPPSPIATPPARARPPSSGSWGVEISTSLLEDHHGWQPPRVGRRRRNRIAQFKIYEDPKPGNPNSEPAGLGTTRHSSSSSSDDEKENMVERDANEEGEEQTTRDNTTRPAAETRVRTSPRSSSESPLAFDPRSAFPLRELRVPGPLDFGSPNQHRDSQQQSPRNHLLHRDDDDREVLERDGSEEQQQGQEQPNRVFSARQRAPDLGHNNGGELAVAGPQPHANNSSSPPPFQSAGGGGLVRPAVSLPLDNAGGRVGESDNNNDNDTGSGTDTGVDTPTHSIRIYGRNANNGTRGGRRRGHSGHGYRGTYRSDSHDDNDHGGSNRDNYPYRGRNRGYRSRYTYGRGVPMQSHPR</sequence>
<feature type="compositionally biased region" description="Low complexity" evidence="1">
    <location>
        <begin position="376"/>
        <end position="394"/>
    </location>
</feature>
<evidence type="ECO:0000313" key="2">
    <source>
        <dbReference type="EMBL" id="KKA19866.1"/>
    </source>
</evidence>
<feature type="compositionally biased region" description="Basic and acidic residues" evidence="1">
    <location>
        <begin position="204"/>
        <end position="233"/>
    </location>
</feature>
<dbReference type="EMBL" id="LASV01000308">
    <property type="protein sequence ID" value="KKA19866.1"/>
    <property type="molecule type" value="Genomic_DNA"/>
</dbReference>
<proteinExistence type="predicted"/>
<dbReference type="AlphaFoldDB" id="A0A0F4YPU2"/>
<dbReference type="GeneID" id="25318441"/>